<keyword evidence="2" id="KW-1185">Reference proteome</keyword>
<protein>
    <submittedName>
        <fullName evidence="1">Uncharacterized protein</fullName>
    </submittedName>
</protein>
<gene>
    <name evidence="1" type="ORF">CHARACLAT_029190</name>
</gene>
<proteinExistence type="predicted"/>
<dbReference type="EMBL" id="JAHUTJ010004063">
    <property type="protein sequence ID" value="MED6265807.1"/>
    <property type="molecule type" value="Genomic_DNA"/>
</dbReference>
<comment type="caution">
    <text evidence="1">The sequence shown here is derived from an EMBL/GenBank/DDBJ whole genome shotgun (WGS) entry which is preliminary data.</text>
</comment>
<reference evidence="1 2" key="1">
    <citation type="submission" date="2021-06" db="EMBL/GenBank/DDBJ databases">
        <authorList>
            <person name="Palmer J.M."/>
        </authorList>
    </citation>
    <scope>NUCLEOTIDE SEQUENCE [LARGE SCALE GENOMIC DNA]</scope>
    <source>
        <strain evidence="1 2">CL_MEX2019</strain>
        <tissue evidence="1">Muscle</tissue>
    </source>
</reference>
<dbReference type="Proteomes" id="UP001352852">
    <property type="component" value="Unassembled WGS sequence"/>
</dbReference>
<sequence length="101" mass="11633">MVAECIIFPWWSKGLYKTKWVQPPSSHFFFVQISEHNHFSVPNRLSVICDWNNMHKCGQRAAQKLCKPLRDGFGTGGVFVCVWIRVTKSVINKATAVIRPR</sequence>
<organism evidence="1 2">
    <name type="scientific">Characodon lateralis</name>
    <dbReference type="NCBI Taxonomy" id="208331"/>
    <lineage>
        <taxon>Eukaryota</taxon>
        <taxon>Metazoa</taxon>
        <taxon>Chordata</taxon>
        <taxon>Craniata</taxon>
        <taxon>Vertebrata</taxon>
        <taxon>Euteleostomi</taxon>
        <taxon>Actinopterygii</taxon>
        <taxon>Neopterygii</taxon>
        <taxon>Teleostei</taxon>
        <taxon>Neoteleostei</taxon>
        <taxon>Acanthomorphata</taxon>
        <taxon>Ovalentaria</taxon>
        <taxon>Atherinomorphae</taxon>
        <taxon>Cyprinodontiformes</taxon>
        <taxon>Goodeidae</taxon>
        <taxon>Characodon</taxon>
    </lineage>
</organism>
<evidence type="ECO:0000313" key="1">
    <source>
        <dbReference type="EMBL" id="MED6265807.1"/>
    </source>
</evidence>
<name>A0ABU7CSZ6_9TELE</name>
<evidence type="ECO:0000313" key="2">
    <source>
        <dbReference type="Proteomes" id="UP001352852"/>
    </source>
</evidence>
<accession>A0ABU7CSZ6</accession>